<dbReference type="EMBL" id="JARPUR010000002">
    <property type="protein sequence ID" value="KAK4882293.1"/>
    <property type="molecule type" value="Genomic_DNA"/>
</dbReference>
<organism evidence="2 3">
    <name type="scientific">Aquatica leii</name>
    <dbReference type="NCBI Taxonomy" id="1421715"/>
    <lineage>
        <taxon>Eukaryota</taxon>
        <taxon>Metazoa</taxon>
        <taxon>Ecdysozoa</taxon>
        <taxon>Arthropoda</taxon>
        <taxon>Hexapoda</taxon>
        <taxon>Insecta</taxon>
        <taxon>Pterygota</taxon>
        <taxon>Neoptera</taxon>
        <taxon>Endopterygota</taxon>
        <taxon>Coleoptera</taxon>
        <taxon>Polyphaga</taxon>
        <taxon>Elateriformia</taxon>
        <taxon>Elateroidea</taxon>
        <taxon>Lampyridae</taxon>
        <taxon>Luciolinae</taxon>
        <taxon>Aquatica</taxon>
    </lineage>
</organism>
<dbReference type="AlphaFoldDB" id="A0AAN7PCY0"/>
<evidence type="ECO:0000313" key="2">
    <source>
        <dbReference type="EMBL" id="KAK4882293.1"/>
    </source>
</evidence>
<accession>A0AAN7PCY0</accession>
<feature type="region of interest" description="Disordered" evidence="1">
    <location>
        <begin position="107"/>
        <end position="139"/>
    </location>
</feature>
<sequence length="206" mass="23433">MRELSRLLIALSQTTGVKTLIETLKPEFFDNLVSATKNISDYDPSTSTFSASSLALHMAQASNPSKSDTESSEASKISNYDTSSESDPIEPLLLTNQPFHEINHCKNNEEKSKCSPDLNKEEKSNENSEKENKDKNEKQIKLTFEKGDPIEKKESEEIPQNLNEQIEKEKYENEIETEAIVTRFGRVSKRKSRRITLHITRQVLLA</sequence>
<protein>
    <submittedName>
        <fullName evidence="2">Uncharacterized protein</fullName>
    </submittedName>
</protein>
<evidence type="ECO:0000313" key="3">
    <source>
        <dbReference type="Proteomes" id="UP001353858"/>
    </source>
</evidence>
<evidence type="ECO:0000256" key="1">
    <source>
        <dbReference type="SAM" id="MobiDB-lite"/>
    </source>
</evidence>
<comment type="caution">
    <text evidence="2">The sequence shown here is derived from an EMBL/GenBank/DDBJ whole genome shotgun (WGS) entry which is preliminary data.</text>
</comment>
<proteinExistence type="predicted"/>
<reference evidence="3" key="1">
    <citation type="submission" date="2023-01" db="EMBL/GenBank/DDBJ databases">
        <title>Key to firefly adult light organ development and bioluminescence: homeobox transcription factors regulate luciferase expression and transportation to peroxisome.</title>
        <authorList>
            <person name="Fu X."/>
        </authorList>
    </citation>
    <scope>NUCLEOTIDE SEQUENCE [LARGE SCALE GENOMIC DNA]</scope>
</reference>
<feature type="compositionally biased region" description="Polar residues" evidence="1">
    <location>
        <begin position="60"/>
        <end position="86"/>
    </location>
</feature>
<name>A0AAN7PCY0_9COLE</name>
<dbReference type="Proteomes" id="UP001353858">
    <property type="component" value="Unassembled WGS sequence"/>
</dbReference>
<feature type="region of interest" description="Disordered" evidence="1">
    <location>
        <begin position="60"/>
        <end position="91"/>
    </location>
</feature>
<gene>
    <name evidence="2" type="ORF">RN001_005612</name>
</gene>
<keyword evidence="3" id="KW-1185">Reference proteome</keyword>